<evidence type="ECO:0000256" key="6">
    <source>
        <dbReference type="PROSITE-ProRule" id="PRU00169"/>
    </source>
</evidence>
<dbReference type="InterPro" id="IPR002078">
    <property type="entry name" value="Sigma_54_int"/>
</dbReference>
<evidence type="ECO:0000313" key="10">
    <source>
        <dbReference type="Proteomes" id="UP000030652"/>
    </source>
</evidence>
<dbReference type="PROSITE" id="PS50110">
    <property type="entry name" value="RESPONSE_REGULATORY"/>
    <property type="match status" value="1"/>
</dbReference>
<dbReference type="Pfam" id="PF00158">
    <property type="entry name" value="Sigma54_activat"/>
    <property type="match status" value="1"/>
</dbReference>
<dbReference type="Proteomes" id="UP000030652">
    <property type="component" value="Unassembled WGS sequence"/>
</dbReference>
<reference evidence="9 10" key="1">
    <citation type="submission" date="2014-10" db="EMBL/GenBank/DDBJ databases">
        <title>Draft genome of anammox bacterium scalindua brodae, obtained using differential coverage binning of sequence data from two enrichment reactors.</title>
        <authorList>
            <person name="Speth D.R."/>
            <person name="Russ L."/>
            <person name="Kartal B."/>
            <person name="Op den Camp H.J."/>
            <person name="Dutilh B.E."/>
            <person name="Jetten M.S."/>
        </authorList>
    </citation>
    <scope>NUCLEOTIDE SEQUENCE [LARGE SCALE GENOMIC DNA]</scope>
    <source>
        <strain evidence="9">RU1</strain>
    </source>
</reference>
<feature type="modified residue" description="4-aspartylphosphate" evidence="6">
    <location>
        <position position="70"/>
    </location>
</feature>
<dbReference type="PROSITE" id="PS00688">
    <property type="entry name" value="SIGMA54_INTERACT_3"/>
    <property type="match status" value="1"/>
</dbReference>
<proteinExistence type="predicted"/>
<dbReference type="Gene3D" id="1.10.10.60">
    <property type="entry name" value="Homeodomain-like"/>
    <property type="match status" value="1"/>
</dbReference>
<evidence type="ECO:0000313" key="9">
    <source>
        <dbReference type="EMBL" id="KHE90304.1"/>
    </source>
</evidence>
<dbReference type="PANTHER" id="PTHR32071">
    <property type="entry name" value="TRANSCRIPTIONAL REGULATORY PROTEIN"/>
    <property type="match status" value="1"/>
</dbReference>
<dbReference type="CDD" id="cd00009">
    <property type="entry name" value="AAA"/>
    <property type="match status" value="1"/>
</dbReference>
<dbReference type="Gene3D" id="1.10.8.60">
    <property type="match status" value="1"/>
</dbReference>
<dbReference type="Gene3D" id="3.40.50.2300">
    <property type="match status" value="1"/>
</dbReference>
<dbReference type="InterPro" id="IPR001789">
    <property type="entry name" value="Sig_transdc_resp-reg_receiver"/>
</dbReference>
<organism evidence="9 10">
    <name type="scientific">Candidatus Scalindua brodae</name>
    <dbReference type="NCBI Taxonomy" id="237368"/>
    <lineage>
        <taxon>Bacteria</taxon>
        <taxon>Pseudomonadati</taxon>
        <taxon>Planctomycetota</taxon>
        <taxon>Candidatus Brocadiia</taxon>
        <taxon>Candidatus Brocadiales</taxon>
        <taxon>Candidatus Scalinduaceae</taxon>
        <taxon>Candidatus Scalindua</taxon>
    </lineage>
</organism>
<dbReference type="SUPFAM" id="SSF46689">
    <property type="entry name" value="Homeodomain-like"/>
    <property type="match status" value="1"/>
</dbReference>
<comment type="caution">
    <text evidence="9">The sequence shown here is derived from an EMBL/GenBank/DDBJ whole genome shotgun (WGS) entry which is preliminary data.</text>
</comment>
<dbReference type="InterPro" id="IPR011006">
    <property type="entry name" value="CheY-like_superfamily"/>
</dbReference>
<evidence type="ECO:0000256" key="1">
    <source>
        <dbReference type="ARBA" id="ARBA00022741"/>
    </source>
</evidence>
<protein>
    <submittedName>
        <fullName evidence="9">Sigma 54 response regulator</fullName>
    </submittedName>
</protein>
<dbReference type="eggNOG" id="COG2204">
    <property type="taxonomic scope" value="Bacteria"/>
</dbReference>
<dbReference type="PROSITE" id="PS50045">
    <property type="entry name" value="SIGMA54_INTERACT_4"/>
    <property type="match status" value="1"/>
</dbReference>
<dbReference type="GO" id="GO:0000160">
    <property type="term" value="P:phosphorelay signal transduction system"/>
    <property type="evidence" value="ECO:0007669"/>
    <property type="project" value="InterPro"/>
</dbReference>
<dbReference type="Pfam" id="PF00072">
    <property type="entry name" value="Response_reg"/>
    <property type="match status" value="1"/>
</dbReference>
<evidence type="ECO:0000256" key="2">
    <source>
        <dbReference type="ARBA" id="ARBA00022840"/>
    </source>
</evidence>
<dbReference type="InterPro" id="IPR025943">
    <property type="entry name" value="Sigma_54_int_dom_ATP-bd_2"/>
</dbReference>
<feature type="domain" description="Response regulatory" evidence="8">
    <location>
        <begin position="21"/>
        <end position="135"/>
    </location>
</feature>
<keyword evidence="3" id="KW-0805">Transcription regulation</keyword>
<dbReference type="Pfam" id="PF25601">
    <property type="entry name" value="AAA_lid_14"/>
    <property type="match status" value="1"/>
</dbReference>
<accession>A0A0B0EC95</accession>
<dbReference type="InterPro" id="IPR027417">
    <property type="entry name" value="P-loop_NTPase"/>
</dbReference>
<dbReference type="InterPro" id="IPR025662">
    <property type="entry name" value="Sigma_54_int_dom_ATP-bd_1"/>
</dbReference>
<evidence type="ECO:0000256" key="5">
    <source>
        <dbReference type="ARBA" id="ARBA00023163"/>
    </source>
</evidence>
<dbReference type="FunFam" id="3.40.50.300:FF:000006">
    <property type="entry name" value="DNA-binding transcriptional regulator NtrC"/>
    <property type="match status" value="1"/>
</dbReference>
<dbReference type="PROSITE" id="PS00676">
    <property type="entry name" value="SIGMA54_INTERACT_2"/>
    <property type="match status" value="1"/>
</dbReference>
<dbReference type="InterPro" id="IPR058031">
    <property type="entry name" value="AAA_lid_NorR"/>
</dbReference>
<gene>
    <name evidence="9" type="primary">atoC_8</name>
    <name evidence="9" type="ORF">SCABRO_03956</name>
</gene>
<dbReference type="Gene3D" id="3.40.50.300">
    <property type="entry name" value="P-loop containing nucleotide triphosphate hydrolases"/>
    <property type="match status" value="1"/>
</dbReference>
<dbReference type="GO" id="GO:0005524">
    <property type="term" value="F:ATP binding"/>
    <property type="evidence" value="ECO:0007669"/>
    <property type="project" value="UniProtKB-KW"/>
</dbReference>
<dbReference type="InterPro" id="IPR003593">
    <property type="entry name" value="AAA+_ATPase"/>
</dbReference>
<dbReference type="EMBL" id="JRYO01000268">
    <property type="protein sequence ID" value="KHE90304.1"/>
    <property type="molecule type" value="Genomic_DNA"/>
</dbReference>
<dbReference type="AlphaFoldDB" id="A0A0B0EC95"/>
<dbReference type="PROSITE" id="PS00675">
    <property type="entry name" value="SIGMA54_INTERACT_1"/>
    <property type="match status" value="1"/>
</dbReference>
<keyword evidence="5" id="KW-0804">Transcription</keyword>
<evidence type="ECO:0000256" key="4">
    <source>
        <dbReference type="ARBA" id="ARBA00023125"/>
    </source>
</evidence>
<keyword evidence="1" id="KW-0547">Nucleotide-binding</keyword>
<dbReference type="InterPro" id="IPR025944">
    <property type="entry name" value="Sigma_54_int_dom_CS"/>
</dbReference>
<dbReference type="SMART" id="SM00382">
    <property type="entry name" value="AAA"/>
    <property type="match status" value="1"/>
</dbReference>
<evidence type="ECO:0000256" key="3">
    <source>
        <dbReference type="ARBA" id="ARBA00023015"/>
    </source>
</evidence>
<dbReference type="GO" id="GO:0006355">
    <property type="term" value="P:regulation of DNA-templated transcription"/>
    <property type="evidence" value="ECO:0007669"/>
    <property type="project" value="InterPro"/>
</dbReference>
<evidence type="ECO:0000259" key="7">
    <source>
        <dbReference type="PROSITE" id="PS50045"/>
    </source>
</evidence>
<name>A0A0B0EC95_9BACT</name>
<dbReference type="SUPFAM" id="SSF52540">
    <property type="entry name" value="P-loop containing nucleoside triphosphate hydrolases"/>
    <property type="match status" value="1"/>
</dbReference>
<keyword evidence="4" id="KW-0238">DNA-binding</keyword>
<dbReference type="InterPro" id="IPR002197">
    <property type="entry name" value="HTH_Fis"/>
</dbReference>
<dbReference type="SMART" id="SM00448">
    <property type="entry name" value="REC"/>
    <property type="match status" value="1"/>
</dbReference>
<sequence length="507" mass="57618">MGYNFTQKNGIMSSKTESKGCIVIIDDYDHIRTTFASYLENFGYQVKMAKDGSEALTLVDQNIFDVAILDVCLPDYNGMDLLNELKKIQPTLEIIICTGHSEDYDFFGAIKAGATDWIAKPCKLPELHAKVERVRREQKQLQKLSKKNCELEQIKTETEHVLKGMRSVIQNQDGVHIQKRTKIRTDFPEIIGDSEKIESVLGLVRLVSKTKSSVLITGESGTGKELIARPIHRLSNRTSFPFVPVNCGALTETLLESELFGHERGAFTGASMEKRGLVEEAEGGTLFLDEIGETTPQFQVKLLRVLQEGEYRRVGSSKCKHADIRIIAATNVSLEDNVQKGTFREDLYYRLNQFRIMIPPLRERNNDLLLLSQYFLESACTEFSKELVGFSSEVIEKFLRYAWPGNVRELENMVTQAVILATPPTIELGDVPTLIDRLHRHPRKTRLSDKPFNEAKNEFEIKYFQNVLDRTKGNLSAASRLSKIDRKQFREKARKLGVHGTSYSQQM</sequence>
<dbReference type="GO" id="GO:0043565">
    <property type="term" value="F:sequence-specific DNA binding"/>
    <property type="evidence" value="ECO:0007669"/>
    <property type="project" value="InterPro"/>
</dbReference>
<keyword evidence="2" id="KW-0067">ATP-binding</keyword>
<evidence type="ECO:0000259" key="8">
    <source>
        <dbReference type="PROSITE" id="PS50110"/>
    </source>
</evidence>
<dbReference type="SUPFAM" id="SSF52172">
    <property type="entry name" value="CheY-like"/>
    <property type="match status" value="1"/>
</dbReference>
<dbReference type="InterPro" id="IPR009057">
    <property type="entry name" value="Homeodomain-like_sf"/>
</dbReference>
<keyword evidence="6" id="KW-0597">Phosphoprotein</keyword>
<dbReference type="CDD" id="cd00156">
    <property type="entry name" value="REC"/>
    <property type="match status" value="1"/>
</dbReference>
<feature type="domain" description="Sigma-54 factor interaction" evidence="7">
    <location>
        <begin position="190"/>
        <end position="419"/>
    </location>
</feature>
<dbReference type="Pfam" id="PF02954">
    <property type="entry name" value="HTH_8"/>
    <property type="match status" value="1"/>
</dbReference>